<feature type="non-terminal residue" evidence="1">
    <location>
        <position position="38"/>
    </location>
</feature>
<proteinExistence type="predicted"/>
<comment type="caution">
    <text evidence="1">The sequence shown here is derived from an EMBL/GenBank/DDBJ whole genome shotgun (WGS) entry which is preliminary data.</text>
</comment>
<sequence length="38" mass="4169">MNFFPLNISLVEGQCLAGKLPDTVNVAIQIDGTQVHER</sequence>
<dbReference type="EMBL" id="CAJOBI010181394">
    <property type="protein sequence ID" value="CAF4927661.1"/>
    <property type="molecule type" value="Genomic_DNA"/>
</dbReference>
<gene>
    <name evidence="1" type="ORF">SMN809_LOCUS53028</name>
</gene>
<dbReference type="AlphaFoldDB" id="A0A8S3CWV9"/>
<name>A0A8S3CWV9_9BILA</name>
<accession>A0A8S3CWV9</accession>
<evidence type="ECO:0000313" key="1">
    <source>
        <dbReference type="EMBL" id="CAF4927661.1"/>
    </source>
</evidence>
<reference evidence="1" key="1">
    <citation type="submission" date="2021-02" db="EMBL/GenBank/DDBJ databases">
        <authorList>
            <person name="Nowell W R."/>
        </authorList>
    </citation>
    <scope>NUCLEOTIDE SEQUENCE</scope>
</reference>
<protein>
    <submittedName>
        <fullName evidence="1">Uncharacterized protein</fullName>
    </submittedName>
</protein>
<dbReference type="Proteomes" id="UP000676336">
    <property type="component" value="Unassembled WGS sequence"/>
</dbReference>
<organism evidence="1 2">
    <name type="scientific">Rotaria magnacalcarata</name>
    <dbReference type="NCBI Taxonomy" id="392030"/>
    <lineage>
        <taxon>Eukaryota</taxon>
        <taxon>Metazoa</taxon>
        <taxon>Spiralia</taxon>
        <taxon>Gnathifera</taxon>
        <taxon>Rotifera</taxon>
        <taxon>Eurotatoria</taxon>
        <taxon>Bdelloidea</taxon>
        <taxon>Philodinida</taxon>
        <taxon>Philodinidae</taxon>
        <taxon>Rotaria</taxon>
    </lineage>
</organism>
<evidence type="ECO:0000313" key="2">
    <source>
        <dbReference type="Proteomes" id="UP000676336"/>
    </source>
</evidence>